<dbReference type="AlphaFoldDB" id="A0A7C4Z519"/>
<dbReference type="Pfam" id="PF00497">
    <property type="entry name" value="SBP_bac_3"/>
    <property type="match status" value="1"/>
</dbReference>
<sequence>MKKILWLASLVLVLGSLGMAQKFRTFPEIKQSGKILIGTEGAFPPFNFFDEQNQLKGFDIDIGNAIAKQLGLEPEWKATAWDSLLIALNQGQFDFVIASHTITEERAKAVDFSKPYYCTGNVIVSKPGGPQTPDELKGKVIGAQLGTTFEKFAKQFQPRDLKTYQTNPDAVQDLLSGRIDAWITDQFTALEVLKTRDVQIEISEPVNTEKIGMAVAKGNSLLVAALNQALDEIQANGVYEQISMKWFGKDIRCK</sequence>
<keyword evidence="3" id="KW-0732">Signal</keyword>
<dbReference type="InterPro" id="IPR001320">
    <property type="entry name" value="Iontro_rcpt_C"/>
</dbReference>
<comment type="similarity">
    <text evidence="2 4">Belongs to the bacterial solute-binding protein 3 family.</text>
</comment>
<dbReference type="EMBL" id="DRPZ01000083">
    <property type="protein sequence ID" value="HGY09035.1"/>
    <property type="molecule type" value="Genomic_DNA"/>
</dbReference>
<dbReference type="GO" id="GO:0016020">
    <property type="term" value="C:membrane"/>
    <property type="evidence" value="ECO:0007669"/>
    <property type="project" value="InterPro"/>
</dbReference>
<reference evidence="7" key="1">
    <citation type="journal article" date="2020" name="mSystems">
        <title>Genome- and Community-Level Interaction Insights into Carbon Utilization and Element Cycling Functions of Hydrothermarchaeota in Hydrothermal Sediment.</title>
        <authorList>
            <person name="Zhou Z."/>
            <person name="Liu Y."/>
            <person name="Xu W."/>
            <person name="Pan J."/>
            <person name="Luo Z.H."/>
            <person name="Li M."/>
        </authorList>
    </citation>
    <scope>NUCLEOTIDE SEQUENCE [LARGE SCALE GENOMIC DNA]</scope>
    <source>
        <strain evidence="7">HyVt-570</strain>
    </source>
</reference>
<dbReference type="CDD" id="cd13530">
    <property type="entry name" value="PBP2_peptides_like"/>
    <property type="match status" value="1"/>
</dbReference>
<evidence type="ECO:0000259" key="5">
    <source>
        <dbReference type="SMART" id="SM00062"/>
    </source>
</evidence>
<dbReference type="PROSITE" id="PS01039">
    <property type="entry name" value="SBP_BACTERIAL_3"/>
    <property type="match status" value="1"/>
</dbReference>
<evidence type="ECO:0000313" key="7">
    <source>
        <dbReference type="EMBL" id="HGY09035.1"/>
    </source>
</evidence>
<dbReference type="InterPro" id="IPR018313">
    <property type="entry name" value="SBP_3_CS"/>
</dbReference>
<evidence type="ECO:0000256" key="4">
    <source>
        <dbReference type="RuleBase" id="RU003744"/>
    </source>
</evidence>
<evidence type="ECO:0000256" key="3">
    <source>
        <dbReference type="ARBA" id="ARBA00022729"/>
    </source>
</evidence>
<protein>
    <submittedName>
        <fullName evidence="7">Amino acid ABC transporter substrate-binding protein</fullName>
    </submittedName>
</protein>
<proteinExistence type="inferred from homology"/>
<dbReference type="InterPro" id="IPR001638">
    <property type="entry name" value="Solute-binding_3/MltF_N"/>
</dbReference>
<feature type="domain" description="Ionotropic glutamate receptor C-terminal" evidence="6">
    <location>
        <begin position="34"/>
        <end position="249"/>
    </location>
</feature>
<dbReference type="SUPFAM" id="SSF53850">
    <property type="entry name" value="Periplasmic binding protein-like II"/>
    <property type="match status" value="1"/>
</dbReference>
<name>A0A7C4Z519_9DEIN</name>
<accession>A0A7C4Z519</accession>
<gene>
    <name evidence="7" type="ORF">ENK37_03125</name>
</gene>
<dbReference type="GO" id="GO:0015276">
    <property type="term" value="F:ligand-gated monoatomic ion channel activity"/>
    <property type="evidence" value="ECO:0007669"/>
    <property type="project" value="InterPro"/>
</dbReference>
<dbReference type="GO" id="GO:0030313">
    <property type="term" value="C:cell envelope"/>
    <property type="evidence" value="ECO:0007669"/>
    <property type="project" value="UniProtKB-SubCell"/>
</dbReference>
<organism evidence="7">
    <name type="scientific">Oceanithermus profundus</name>
    <dbReference type="NCBI Taxonomy" id="187137"/>
    <lineage>
        <taxon>Bacteria</taxon>
        <taxon>Thermotogati</taxon>
        <taxon>Deinococcota</taxon>
        <taxon>Deinococci</taxon>
        <taxon>Thermales</taxon>
        <taxon>Thermaceae</taxon>
        <taxon>Oceanithermus</taxon>
    </lineage>
</organism>
<dbReference type="SMART" id="SM00062">
    <property type="entry name" value="PBPb"/>
    <property type="match status" value="1"/>
</dbReference>
<comment type="subcellular location">
    <subcellularLocation>
        <location evidence="1">Cell envelope</location>
    </subcellularLocation>
</comment>
<evidence type="ECO:0000259" key="6">
    <source>
        <dbReference type="SMART" id="SM00079"/>
    </source>
</evidence>
<dbReference type="SMART" id="SM00079">
    <property type="entry name" value="PBPe"/>
    <property type="match status" value="1"/>
</dbReference>
<dbReference type="PANTHER" id="PTHR35936">
    <property type="entry name" value="MEMBRANE-BOUND LYTIC MUREIN TRANSGLYCOSYLASE F"/>
    <property type="match status" value="1"/>
</dbReference>
<comment type="caution">
    <text evidence="7">The sequence shown here is derived from an EMBL/GenBank/DDBJ whole genome shotgun (WGS) entry which is preliminary data.</text>
</comment>
<evidence type="ECO:0000256" key="2">
    <source>
        <dbReference type="ARBA" id="ARBA00010333"/>
    </source>
</evidence>
<dbReference type="Proteomes" id="UP000885759">
    <property type="component" value="Unassembled WGS sequence"/>
</dbReference>
<dbReference type="Gene3D" id="3.40.190.10">
    <property type="entry name" value="Periplasmic binding protein-like II"/>
    <property type="match status" value="2"/>
</dbReference>
<feature type="domain" description="Solute-binding protein family 3/N-terminal" evidence="5">
    <location>
        <begin position="34"/>
        <end position="250"/>
    </location>
</feature>
<dbReference type="PANTHER" id="PTHR35936:SF19">
    <property type="entry name" value="AMINO-ACID-BINDING PROTEIN YXEM-RELATED"/>
    <property type="match status" value="1"/>
</dbReference>
<evidence type="ECO:0000256" key="1">
    <source>
        <dbReference type="ARBA" id="ARBA00004196"/>
    </source>
</evidence>